<dbReference type="AlphaFoldDB" id="M6FU81"/>
<evidence type="ECO:0000313" key="3">
    <source>
        <dbReference type="Proteomes" id="UP000012101"/>
    </source>
</evidence>
<organism evidence="2 3">
    <name type="scientific">Leptospira weilii str. 2006001855</name>
    <dbReference type="NCBI Taxonomy" id="996804"/>
    <lineage>
        <taxon>Bacteria</taxon>
        <taxon>Pseudomonadati</taxon>
        <taxon>Spirochaetota</taxon>
        <taxon>Spirochaetia</taxon>
        <taxon>Leptospirales</taxon>
        <taxon>Leptospiraceae</taxon>
        <taxon>Leptospira</taxon>
    </lineage>
</organism>
<comment type="caution">
    <text evidence="2">The sequence shown here is derived from an EMBL/GenBank/DDBJ whole genome shotgun (WGS) entry which is preliminary data.</text>
</comment>
<evidence type="ECO:0000256" key="1">
    <source>
        <dbReference type="SAM" id="MobiDB-lite"/>
    </source>
</evidence>
<evidence type="ECO:0000313" key="2">
    <source>
        <dbReference type="EMBL" id="EMM70376.1"/>
    </source>
</evidence>
<accession>M6FU81</accession>
<name>M6FU81_9LEPT</name>
<reference evidence="2 3" key="1">
    <citation type="submission" date="2013-01" db="EMBL/GenBank/DDBJ databases">
        <authorList>
            <person name="Harkins D.M."/>
            <person name="Durkin A.S."/>
            <person name="Brinkac L.M."/>
            <person name="Haft D.H."/>
            <person name="Selengut J.D."/>
            <person name="Sanka R."/>
            <person name="DePew J."/>
            <person name="Purushe J."/>
            <person name="Hospenthal D.R."/>
            <person name="Murray C.K."/>
            <person name="Pimentel G."/>
            <person name="Wasfy M."/>
            <person name="Vinetz J.M."/>
            <person name="Sutton G.G."/>
            <person name="Nierman W.C."/>
            <person name="Fouts D.E."/>
        </authorList>
    </citation>
    <scope>NUCLEOTIDE SEQUENCE [LARGE SCALE GENOMIC DNA]</scope>
    <source>
        <strain evidence="2 3">2006001855</strain>
    </source>
</reference>
<sequence>MNKASNIKSNKKSKVEREMEKLSNQLQQKEIKPMEYAKKFPMKIDMRPQKDVIREALSAHRNYFDLKAYEKNKQDIDIASNAIGNFVIARLSNLKAGYEALKNIEGGKEAFKWLLQRAINESKRAYPCVCAHVQNRQNARKTQLNVFT</sequence>
<feature type="region of interest" description="Disordered" evidence="1">
    <location>
        <begin position="1"/>
        <end position="27"/>
    </location>
</feature>
<protein>
    <submittedName>
        <fullName evidence="2">Uncharacterized protein</fullName>
    </submittedName>
</protein>
<dbReference type="Proteomes" id="UP000012101">
    <property type="component" value="Unassembled WGS sequence"/>
</dbReference>
<proteinExistence type="predicted"/>
<dbReference type="EMBL" id="AFJM02000075">
    <property type="protein sequence ID" value="EMM70376.1"/>
    <property type="molecule type" value="Genomic_DNA"/>
</dbReference>
<gene>
    <name evidence="2" type="ORF">LEP1GSC038_1808</name>
</gene>